<dbReference type="PANTHER" id="PTHR39183:SF1">
    <property type="entry name" value="SPORE COAT PROTEIN F-LIKE PROTEIN YHCQ"/>
    <property type="match status" value="1"/>
</dbReference>
<feature type="region of interest" description="Disordered" evidence="4">
    <location>
        <begin position="210"/>
        <end position="264"/>
    </location>
</feature>
<comment type="caution">
    <text evidence="5">The sequence shown here is derived from an EMBL/GenBank/DDBJ whole genome shotgun (WGS) entry which is preliminary data.</text>
</comment>
<protein>
    <submittedName>
        <fullName evidence="5">Spore gernimation protein GerQ</fullName>
    </submittedName>
</protein>
<dbReference type="Pfam" id="PF07875">
    <property type="entry name" value="Coat_F"/>
    <property type="match status" value="1"/>
</dbReference>
<evidence type="ECO:0000313" key="6">
    <source>
        <dbReference type="Proteomes" id="UP000053750"/>
    </source>
</evidence>
<dbReference type="PANTHER" id="PTHR39183">
    <property type="entry name" value="SPORE COAT PROTEIN F-LIKE PROTEIN YHCQ"/>
    <property type="match status" value="1"/>
</dbReference>
<evidence type="ECO:0000256" key="3">
    <source>
        <dbReference type="ARBA" id="ARBA00024344"/>
    </source>
</evidence>
<dbReference type="EMBL" id="JFHU01000044">
    <property type="protein sequence ID" value="EXX91018.1"/>
    <property type="molecule type" value="Genomic_DNA"/>
</dbReference>
<organism evidence="5 6">
    <name type="scientific">Paenibacillus darwinianus</name>
    <dbReference type="NCBI Taxonomy" id="1380763"/>
    <lineage>
        <taxon>Bacteria</taxon>
        <taxon>Bacillati</taxon>
        <taxon>Bacillota</taxon>
        <taxon>Bacilli</taxon>
        <taxon>Bacillales</taxon>
        <taxon>Paenibacillaceae</taxon>
        <taxon>Paenibacillus</taxon>
    </lineage>
</organism>
<comment type="similarity">
    <text evidence="3">Belongs to the CotF family.</text>
</comment>
<dbReference type="GO" id="GO:0030435">
    <property type="term" value="P:sporulation resulting in formation of a cellular spore"/>
    <property type="evidence" value="ECO:0007669"/>
    <property type="project" value="UniProtKB-KW"/>
</dbReference>
<keyword evidence="6" id="KW-1185">Reference proteome</keyword>
<dbReference type="RefSeq" id="WP_081793914.1">
    <property type="nucleotide sequence ID" value="NZ_KK082215.1"/>
</dbReference>
<evidence type="ECO:0000313" key="5">
    <source>
        <dbReference type="EMBL" id="EXX91018.1"/>
    </source>
</evidence>
<evidence type="ECO:0000256" key="2">
    <source>
        <dbReference type="ARBA" id="ARBA00024325"/>
    </source>
</evidence>
<evidence type="ECO:0000256" key="1">
    <source>
        <dbReference type="ARBA" id="ARBA00022969"/>
    </source>
</evidence>
<reference evidence="5 6" key="1">
    <citation type="submission" date="2014-02" db="EMBL/GenBank/DDBJ databases">
        <title>Genome sequence of Paenibacillus darwinianus reveals adaptive mechanisms for survival in Antarctic soils.</title>
        <authorList>
            <person name="Dsouza M."/>
            <person name="Taylor M.W."/>
            <person name="Turner S.J."/>
            <person name="Aislabie J."/>
        </authorList>
    </citation>
    <scope>NUCLEOTIDE SEQUENCE [LARGE SCALE GENOMIC DNA]</scope>
    <source>
        <strain evidence="5 6">CE1</strain>
    </source>
</reference>
<feature type="compositionally biased region" description="Polar residues" evidence="4">
    <location>
        <begin position="235"/>
        <end position="264"/>
    </location>
</feature>
<accession>A0A9W5S203</accession>
<sequence>MAANLGAHEVMEIHETLTFTIDGINHFQLYRPYVRDQHLLQMLDHQLQFMTNEYNGLVQLLQQQGTGQQTAYRSVKNVQPKYGLDNPPNLSPNMSPDQLDDRDVASGMLSCHKASAAVKMKGALECADPQIRRAIQQSAVNCAEQAYEVWQYMNRQGFYQVPTMKEMTTNTLMHHYEMAGGVQQQQPVTGSTQQNAAGMGVQHTAQGAGAGAAAGMQQHGGGMSQQQSAVAAPGLQQNASGGGSQNDSPSELNQTAGYTSPLTQ</sequence>
<dbReference type="InterPro" id="IPR012347">
    <property type="entry name" value="Ferritin-like"/>
</dbReference>
<proteinExistence type="inferred from homology"/>
<dbReference type="Proteomes" id="UP000053750">
    <property type="component" value="Unassembled WGS sequence"/>
</dbReference>
<keyword evidence="1" id="KW-0749">Sporulation</keyword>
<dbReference type="InterPro" id="IPR012851">
    <property type="entry name" value="Spore_coat_CotF-like"/>
</dbReference>
<dbReference type="Gene3D" id="1.20.1260.10">
    <property type="match status" value="1"/>
</dbReference>
<comment type="subcellular location">
    <subcellularLocation>
        <location evidence="2">Spore coat</location>
    </subcellularLocation>
</comment>
<gene>
    <name evidence="5" type="ORF">BG53_12420</name>
</gene>
<name>A0A9W5S203_9BACL</name>
<feature type="compositionally biased region" description="Gly residues" evidence="4">
    <location>
        <begin position="210"/>
        <end position="223"/>
    </location>
</feature>
<dbReference type="AlphaFoldDB" id="A0A9W5S203"/>
<evidence type="ECO:0000256" key="4">
    <source>
        <dbReference type="SAM" id="MobiDB-lite"/>
    </source>
</evidence>